<organism evidence="7 8">
    <name type="scientific">Romanomermis culicivorax</name>
    <name type="common">Nematode worm</name>
    <dbReference type="NCBI Taxonomy" id="13658"/>
    <lineage>
        <taxon>Eukaryota</taxon>
        <taxon>Metazoa</taxon>
        <taxon>Ecdysozoa</taxon>
        <taxon>Nematoda</taxon>
        <taxon>Enoplea</taxon>
        <taxon>Dorylaimia</taxon>
        <taxon>Mermithida</taxon>
        <taxon>Mermithoidea</taxon>
        <taxon>Mermithidae</taxon>
        <taxon>Romanomermis</taxon>
    </lineage>
</organism>
<feature type="domain" description="GST C-terminal" evidence="6">
    <location>
        <begin position="83"/>
        <end position="209"/>
    </location>
</feature>
<dbReference type="InterPro" id="IPR010987">
    <property type="entry name" value="Glutathione-S-Trfase_C-like"/>
</dbReference>
<evidence type="ECO:0000259" key="5">
    <source>
        <dbReference type="PROSITE" id="PS50404"/>
    </source>
</evidence>
<dbReference type="WBParaSite" id="nRc.2.0.1.t04327-RA">
    <property type="protein sequence ID" value="nRc.2.0.1.t04327-RA"/>
    <property type="gene ID" value="nRc.2.0.1.g04327"/>
</dbReference>
<dbReference type="Gene3D" id="1.20.1050.10">
    <property type="match status" value="1"/>
</dbReference>
<dbReference type="GO" id="GO:0006749">
    <property type="term" value="P:glutathione metabolic process"/>
    <property type="evidence" value="ECO:0007669"/>
    <property type="project" value="TreeGrafter"/>
</dbReference>
<dbReference type="GO" id="GO:0004364">
    <property type="term" value="F:glutathione transferase activity"/>
    <property type="evidence" value="ECO:0007669"/>
    <property type="project" value="UniProtKB-EC"/>
</dbReference>
<dbReference type="Pfam" id="PF02798">
    <property type="entry name" value="GST_N"/>
    <property type="match status" value="1"/>
</dbReference>
<dbReference type="CDD" id="cd03192">
    <property type="entry name" value="GST_C_Sigma_like"/>
    <property type="match status" value="1"/>
</dbReference>
<dbReference type="EC" id="2.5.1.18" evidence="1"/>
<name>A0A915HSH2_ROMCU</name>
<feature type="domain" description="GST N-terminal" evidence="5">
    <location>
        <begin position="2"/>
        <end position="81"/>
    </location>
</feature>
<evidence type="ECO:0000256" key="4">
    <source>
        <dbReference type="ARBA" id="ARBA00047960"/>
    </source>
</evidence>
<evidence type="ECO:0000313" key="7">
    <source>
        <dbReference type="Proteomes" id="UP000887565"/>
    </source>
</evidence>
<comment type="catalytic activity">
    <reaction evidence="4">
        <text>RX + glutathione = an S-substituted glutathione + a halide anion + H(+)</text>
        <dbReference type="Rhea" id="RHEA:16437"/>
        <dbReference type="ChEBI" id="CHEBI:15378"/>
        <dbReference type="ChEBI" id="CHEBI:16042"/>
        <dbReference type="ChEBI" id="CHEBI:17792"/>
        <dbReference type="ChEBI" id="CHEBI:57925"/>
        <dbReference type="ChEBI" id="CHEBI:90779"/>
        <dbReference type="EC" id="2.5.1.18"/>
    </reaction>
</comment>
<dbReference type="InterPro" id="IPR004046">
    <property type="entry name" value="GST_C"/>
</dbReference>
<comment type="similarity">
    <text evidence="3">Belongs to the GST superfamily. Sigma family.</text>
</comment>
<dbReference type="Proteomes" id="UP000887565">
    <property type="component" value="Unplaced"/>
</dbReference>
<dbReference type="Gene3D" id="3.40.30.10">
    <property type="entry name" value="Glutaredoxin"/>
    <property type="match status" value="1"/>
</dbReference>
<dbReference type="InterPro" id="IPR050213">
    <property type="entry name" value="GST_superfamily"/>
</dbReference>
<dbReference type="PROSITE" id="PS50405">
    <property type="entry name" value="GST_CTER"/>
    <property type="match status" value="1"/>
</dbReference>
<dbReference type="AlphaFoldDB" id="A0A915HSH2"/>
<evidence type="ECO:0000259" key="6">
    <source>
        <dbReference type="PROSITE" id="PS50405"/>
    </source>
</evidence>
<dbReference type="InterPro" id="IPR004045">
    <property type="entry name" value="Glutathione_S-Trfase_N"/>
</dbReference>
<dbReference type="SUPFAM" id="SSF47616">
    <property type="entry name" value="GST C-terminal domain-like"/>
    <property type="match status" value="1"/>
</dbReference>
<evidence type="ECO:0000256" key="1">
    <source>
        <dbReference type="ARBA" id="ARBA00012452"/>
    </source>
</evidence>
<proteinExistence type="inferred from homology"/>
<sequence>MICCKLYHFSIRMNAECIRYLFAFLFVPFEDFRIDSEHWNTNELANDVPFGKLPMLQYDGRNITGTLTIARFLANQYNLTPKTNYDQALADMYAEAVMDLSDRLTPVNRAGIFLKDQKRKVIEWERFKRYHLSGTFSYIEKRLTKGEWLCGQKKVSWADFVLAEFSDRINTLYDKTALDVFPNIKDHMKRIHSIPSIKVYTEHRTETDH</sequence>
<keyword evidence="2" id="KW-0808">Transferase</keyword>
<dbReference type="PANTHER" id="PTHR11571">
    <property type="entry name" value="GLUTATHIONE S-TRANSFERASE"/>
    <property type="match status" value="1"/>
</dbReference>
<evidence type="ECO:0000256" key="2">
    <source>
        <dbReference type="ARBA" id="ARBA00022679"/>
    </source>
</evidence>
<keyword evidence="7" id="KW-1185">Reference proteome</keyword>
<protein>
    <recommendedName>
        <fullName evidence="1">glutathione transferase</fullName>
        <ecNumber evidence="1">2.5.1.18</ecNumber>
    </recommendedName>
</protein>
<dbReference type="Pfam" id="PF14497">
    <property type="entry name" value="GST_C_3"/>
    <property type="match status" value="1"/>
</dbReference>
<reference evidence="8" key="1">
    <citation type="submission" date="2022-11" db="UniProtKB">
        <authorList>
            <consortium name="WormBaseParasite"/>
        </authorList>
    </citation>
    <scope>IDENTIFICATION</scope>
</reference>
<dbReference type="OMA" id="RIDSEHW"/>
<dbReference type="CDD" id="cd03039">
    <property type="entry name" value="GST_N_Sigma_like"/>
    <property type="match status" value="1"/>
</dbReference>
<dbReference type="SUPFAM" id="SSF52833">
    <property type="entry name" value="Thioredoxin-like"/>
    <property type="match status" value="1"/>
</dbReference>
<dbReference type="PROSITE" id="PS50404">
    <property type="entry name" value="GST_NTER"/>
    <property type="match status" value="1"/>
</dbReference>
<dbReference type="InterPro" id="IPR036282">
    <property type="entry name" value="Glutathione-S-Trfase_C_sf"/>
</dbReference>
<evidence type="ECO:0000313" key="8">
    <source>
        <dbReference type="WBParaSite" id="nRc.2.0.1.t04327-RA"/>
    </source>
</evidence>
<dbReference type="SFLD" id="SFLDS00019">
    <property type="entry name" value="Glutathione_Transferase_(cytos"/>
    <property type="match status" value="1"/>
</dbReference>
<accession>A0A915HSH2</accession>
<evidence type="ECO:0000256" key="3">
    <source>
        <dbReference type="ARBA" id="ARBA00038317"/>
    </source>
</evidence>
<dbReference type="InterPro" id="IPR040079">
    <property type="entry name" value="Glutathione_S-Trfase"/>
</dbReference>
<dbReference type="PANTHER" id="PTHR11571:SF224">
    <property type="entry name" value="HEMATOPOIETIC PROSTAGLANDIN D SYNTHASE"/>
    <property type="match status" value="1"/>
</dbReference>
<dbReference type="InterPro" id="IPR036249">
    <property type="entry name" value="Thioredoxin-like_sf"/>
</dbReference>